<dbReference type="InterPro" id="IPR013149">
    <property type="entry name" value="ADH-like_C"/>
</dbReference>
<dbReference type="InterPro" id="IPR020843">
    <property type="entry name" value="ER"/>
</dbReference>
<dbReference type="InterPro" id="IPR013154">
    <property type="entry name" value="ADH-like_N"/>
</dbReference>
<dbReference type="InterPro" id="IPR036291">
    <property type="entry name" value="NAD(P)-bd_dom_sf"/>
</dbReference>
<dbReference type="Proteomes" id="UP000712673">
    <property type="component" value="Unassembled WGS sequence"/>
</dbReference>
<dbReference type="InterPro" id="IPR011032">
    <property type="entry name" value="GroES-like_sf"/>
</dbReference>
<dbReference type="PANTHER" id="PTHR43677">
    <property type="entry name" value="SHORT-CHAIN DEHYDROGENASE/REDUCTASE"/>
    <property type="match status" value="1"/>
</dbReference>
<protein>
    <submittedName>
        <fullName evidence="2">Oxidoreductase</fullName>
    </submittedName>
</protein>
<feature type="domain" description="Enoyl reductase (ER)" evidence="1">
    <location>
        <begin position="35"/>
        <end position="345"/>
    </location>
</feature>
<dbReference type="InterPro" id="IPR014188">
    <property type="entry name" value="Acrylyl-CoA_reductase_AcuI"/>
</dbReference>
<evidence type="ECO:0000313" key="3">
    <source>
        <dbReference type="Proteomes" id="UP000712673"/>
    </source>
</evidence>
<organism evidence="2 3">
    <name type="scientific">Tectimicrobiota bacterium</name>
    <dbReference type="NCBI Taxonomy" id="2528274"/>
    <lineage>
        <taxon>Bacteria</taxon>
        <taxon>Pseudomonadati</taxon>
        <taxon>Nitrospinota/Tectimicrobiota group</taxon>
        <taxon>Candidatus Tectimicrobiota</taxon>
    </lineage>
</organism>
<dbReference type="PANTHER" id="PTHR43677:SF1">
    <property type="entry name" value="ACRYLYL-COA REDUCTASE ACUI-RELATED"/>
    <property type="match status" value="1"/>
</dbReference>
<dbReference type="NCBIfam" id="TIGR02823">
    <property type="entry name" value="oxido_YhdH"/>
    <property type="match status" value="1"/>
</dbReference>
<gene>
    <name evidence="2" type="ORF">FJZ47_21170</name>
</gene>
<name>A0A937W4Y8_UNCTE</name>
<dbReference type="SMART" id="SM00829">
    <property type="entry name" value="PKS_ER"/>
    <property type="match status" value="1"/>
</dbReference>
<evidence type="ECO:0000313" key="2">
    <source>
        <dbReference type="EMBL" id="MBM3226283.1"/>
    </source>
</evidence>
<dbReference type="Gene3D" id="3.90.180.10">
    <property type="entry name" value="Medium-chain alcohol dehydrogenases, catalytic domain"/>
    <property type="match status" value="1"/>
</dbReference>
<accession>A0A937W4Y8</accession>
<reference evidence="2" key="1">
    <citation type="submission" date="2019-03" db="EMBL/GenBank/DDBJ databases">
        <title>Lake Tanganyika Metagenome-Assembled Genomes (MAGs).</title>
        <authorList>
            <person name="Tran P."/>
        </authorList>
    </citation>
    <scope>NUCLEOTIDE SEQUENCE</scope>
    <source>
        <strain evidence="2">K_DeepCast_65m_m2_066</strain>
    </source>
</reference>
<dbReference type="Pfam" id="PF00107">
    <property type="entry name" value="ADH_zinc_N"/>
    <property type="match status" value="1"/>
</dbReference>
<dbReference type="Pfam" id="PF08240">
    <property type="entry name" value="ADH_N"/>
    <property type="match status" value="1"/>
</dbReference>
<comment type="caution">
    <text evidence="2">The sequence shown here is derived from an EMBL/GenBank/DDBJ whole genome shotgun (WGS) entry which is preliminary data.</text>
</comment>
<evidence type="ECO:0000259" key="1">
    <source>
        <dbReference type="SMART" id="SM00829"/>
    </source>
</evidence>
<dbReference type="EMBL" id="VGLS01000853">
    <property type="protein sequence ID" value="MBM3226283.1"/>
    <property type="molecule type" value="Genomic_DNA"/>
</dbReference>
<sequence>MRPSRQGLPKCGGHVSVQEPFAAYVVDKHDDRVVGEVTTLRRDQLPAGDVTIAVEYSSLNYKDALAATGQAGVVRNYPHVPGIDAAGTVVESQVPALTVGERVLVTGYDLGVGAFGGYAAYARVPAAWVVRTPASLSNFEAMALGTAGFTAAMCVVAMERNGVCAEQGPVLVTGATGGVGSVAVNLLAQQGYTVAASTGKTEQHDYLRQLGVQQILSREEVSLSGERLRPLLRGTWAGAVDTVGGATTSYLLRTVNTGGSIALCGLVGGHDFAGTVIPFLLRGINLLGIDSVLCPMASRQAIWQRLATDWKPRALQQMVRVITLPELPEAITAILQGQITGRVLVRPQA</sequence>
<proteinExistence type="predicted"/>
<dbReference type="CDD" id="cd05280">
    <property type="entry name" value="MDR_yhdh_yhfp"/>
    <property type="match status" value="1"/>
</dbReference>
<dbReference type="GO" id="GO:0043957">
    <property type="term" value="F:acryloyl-CoA reductase (NADPH) activity"/>
    <property type="evidence" value="ECO:0007669"/>
    <property type="project" value="TreeGrafter"/>
</dbReference>
<dbReference type="InterPro" id="IPR051397">
    <property type="entry name" value="Zn-ADH-like_protein"/>
</dbReference>
<dbReference type="SUPFAM" id="SSF51735">
    <property type="entry name" value="NAD(P)-binding Rossmann-fold domains"/>
    <property type="match status" value="1"/>
</dbReference>
<dbReference type="AlphaFoldDB" id="A0A937W4Y8"/>
<dbReference type="SUPFAM" id="SSF50129">
    <property type="entry name" value="GroES-like"/>
    <property type="match status" value="1"/>
</dbReference>
<dbReference type="Gene3D" id="3.40.50.720">
    <property type="entry name" value="NAD(P)-binding Rossmann-like Domain"/>
    <property type="match status" value="1"/>
</dbReference>